<dbReference type="InterPro" id="IPR036397">
    <property type="entry name" value="RNaseH_sf"/>
</dbReference>
<dbReference type="InterPro" id="IPR001888">
    <property type="entry name" value="Transposase_1"/>
</dbReference>
<name>A0ABY6L1J8_9ARAC</name>
<dbReference type="PANTHER" id="PTHR46060">
    <property type="entry name" value="MARINER MOS1 TRANSPOSASE-LIKE PROTEIN"/>
    <property type="match status" value="1"/>
</dbReference>
<protein>
    <recommendedName>
        <fullName evidence="4">Transposase</fullName>
    </recommendedName>
</protein>
<evidence type="ECO:0008006" key="4">
    <source>
        <dbReference type="Google" id="ProtNLM"/>
    </source>
</evidence>
<organism evidence="2 3">
    <name type="scientific">Cordylochernes scorpioides</name>
    <dbReference type="NCBI Taxonomy" id="51811"/>
    <lineage>
        <taxon>Eukaryota</taxon>
        <taxon>Metazoa</taxon>
        <taxon>Ecdysozoa</taxon>
        <taxon>Arthropoda</taxon>
        <taxon>Chelicerata</taxon>
        <taxon>Arachnida</taxon>
        <taxon>Pseudoscorpiones</taxon>
        <taxon>Cheliferoidea</taxon>
        <taxon>Chernetidae</taxon>
        <taxon>Cordylochernes</taxon>
    </lineage>
</organism>
<evidence type="ECO:0000313" key="3">
    <source>
        <dbReference type="Proteomes" id="UP001235939"/>
    </source>
</evidence>
<feature type="region of interest" description="Disordered" evidence="1">
    <location>
        <begin position="106"/>
        <end position="129"/>
    </location>
</feature>
<dbReference type="Proteomes" id="UP001235939">
    <property type="component" value="Chromosome 12"/>
</dbReference>
<gene>
    <name evidence="2" type="ORF">LAZ67_12002141</name>
</gene>
<evidence type="ECO:0000256" key="1">
    <source>
        <dbReference type="SAM" id="MobiDB-lite"/>
    </source>
</evidence>
<dbReference type="EMBL" id="CP092874">
    <property type="protein sequence ID" value="UYV75027.1"/>
    <property type="molecule type" value="Genomic_DNA"/>
</dbReference>
<evidence type="ECO:0000313" key="2">
    <source>
        <dbReference type="EMBL" id="UYV75027.1"/>
    </source>
</evidence>
<dbReference type="InterPro" id="IPR052709">
    <property type="entry name" value="Transposase-MT_Hybrid"/>
</dbReference>
<feature type="compositionally biased region" description="Basic and acidic residues" evidence="1">
    <location>
        <begin position="106"/>
        <end position="125"/>
    </location>
</feature>
<keyword evidence="3" id="KW-1185">Reference proteome</keyword>
<sequence>MLTVFFDYQGIVHHEFQQQSSTITADSYLGVLRRLREAIRQKRPKLWRRKSWILHHDNAPAHTDLKISKFLQDHSTSVFPQPPYSPNLAPCDFFIFGKLNKKVKGSEISEHRRDQSGIEEGHEGDPENSLPEIFEEYYGGANDNFKGFFDTSKIPNYVQPNFYNVQFFTGHGDFNTYLFRIGKIGSPACSCGNEQQTPEHLLIDCPLTSDLREENQLYLTNTKQAACNKDQYIKFNRFCRMHILRRKR</sequence>
<dbReference type="PANTHER" id="PTHR46060:SF1">
    <property type="entry name" value="MARINER MOS1 TRANSPOSASE-LIKE PROTEIN"/>
    <property type="match status" value="1"/>
</dbReference>
<dbReference type="Pfam" id="PF01359">
    <property type="entry name" value="Transposase_1"/>
    <property type="match status" value="1"/>
</dbReference>
<proteinExistence type="predicted"/>
<reference evidence="2 3" key="1">
    <citation type="submission" date="2022-01" db="EMBL/GenBank/DDBJ databases">
        <title>A chromosomal length assembly of Cordylochernes scorpioides.</title>
        <authorList>
            <person name="Zeh D."/>
            <person name="Zeh J."/>
        </authorList>
    </citation>
    <scope>NUCLEOTIDE SEQUENCE [LARGE SCALE GENOMIC DNA]</scope>
    <source>
        <strain evidence="2">IN4F17</strain>
        <tissue evidence="2">Whole Body</tissue>
    </source>
</reference>
<accession>A0ABY6L1J8</accession>
<dbReference type="Gene3D" id="3.30.420.10">
    <property type="entry name" value="Ribonuclease H-like superfamily/Ribonuclease H"/>
    <property type="match status" value="1"/>
</dbReference>